<keyword evidence="3" id="KW-1185">Reference proteome</keyword>
<dbReference type="EMBL" id="JAACJM010000058">
    <property type="protein sequence ID" value="KAF5354558.1"/>
    <property type="molecule type" value="Genomic_DNA"/>
</dbReference>
<feature type="compositionally biased region" description="Low complexity" evidence="1">
    <location>
        <begin position="128"/>
        <end position="138"/>
    </location>
</feature>
<accession>A0A8H5D7B0</accession>
<feature type="region of interest" description="Disordered" evidence="1">
    <location>
        <begin position="115"/>
        <end position="212"/>
    </location>
</feature>
<proteinExistence type="predicted"/>
<organism evidence="2 3">
    <name type="scientific">Tetrapyrgos nigripes</name>
    <dbReference type="NCBI Taxonomy" id="182062"/>
    <lineage>
        <taxon>Eukaryota</taxon>
        <taxon>Fungi</taxon>
        <taxon>Dikarya</taxon>
        <taxon>Basidiomycota</taxon>
        <taxon>Agaricomycotina</taxon>
        <taxon>Agaricomycetes</taxon>
        <taxon>Agaricomycetidae</taxon>
        <taxon>Agaricales</taxon>
        <taxon>Marasmiineae</taxon>
        <taxon>Marasmiaceae</taxon>
        <taxon>Tetrapyrgos</taxon>
    </lineage>
</organism>
<evidence type="ECO:0000313" key="2">
    <source>
        <dbReference type="EMBL" id="KAF5354558.1"/>
    </source>
</evidence>
<feature type="compositionally biased region" description="Low complexity" evidence="1">
    <location>
        <begin position="149"/>
        <end position="162"/>
    </location>
</feature>
<feature type="compositionally biased region" description="Polar residues" evidence="1">
    <location>
        <begin position="163"/>
        <end position="172"/>
    </location>
</feature>
<gene>
    <name evidence="2" type="ORF">D9758_011198</name>
</gene>
<name>A0A8H5D7B0_9AGAR</name>
<protein>
    <submittedName>
        <fullName evidence="2">Uncharacterized protein</fullName>
    </submittedName>
</protein>
<comment type="caution">
    <text evidence="2">The sequence shown here is derived from an EMBL/GenBank/DDBJ whole genome shotgun (WGS) entry which is preliminary data.</text>
</comment>
<dbReference type="AlphaFoldDB" id="A0A8H5D7B0"/>
<dbReference type="Proteomes" id="UP000559256">
    <property type="component" value="Unassembled WGS sequence"/>
</dbReference>
<evidence type="ECO:0000313" key="3">
    <source>
        <dbReference type="Proteomes" id="UP000559256"/>
    </source>
</evidence>
<reference evidence="2 3" key="1">
    <citation type="journal article" date="2020" name="ISME J.">
        <title>Uncovering the hidden diversity of litter-decomposition mechanisms in mushroom-forming fungi.</title>
        <authorList>
            <person name="Floudas D."/>
            <person name="Bentzer J."/>
            <person name="Ahren D."/>
            <person name="Johansson T."/>
            <person name="Persson P."/>
            <person name="Tunlid A."/>
        </authorList>
    </citation>
    <scope>NUCLEOTIDE SEQUENCE [LARGE SCALE GENOMIC DNA]</scope>
    <source>
        <strain evidence="2 3">CBS 291.85</strain>
    </source>
</reference>
<sequence>MGRKTLSDLRDLLQATPYLTHLTLRDVHNPSNGLTGQLVRSVIGFINLTKVDTPTSGGGATSTFMLYHLEHLEISTTKDRNYTLDPETLSLTMGRIYSDPEPDDMDVDALLVQDAESRGPPPEPDVNPTTRATTDRPAPAVPTPNTFRPKPAGSPAAPAAPALTNTVHPTAISQTAGSSTSRRSTARPIQPTSNTLAVAGNKQPFILQSQQY</sequence>
<feature type="compositionally biased region" description="Low complexity" evidence="1">
    <location>
        <begin position="173"/>
        <end position="187"/>
    </location>
</feature>
<evidence type="ECO:0000256" key="1">
    <source>
        <dbReference type="SAM" id="MobiDB-lite"/>
    </source>
</evidence>